<name>A6IVS1_RAT</name>
<accession>A6IVS1</accession>
<evidence type="ECO:0000313" key="2">
    <source>
        <dbReference type="Proteomes" id="UP000234681"/>
    </source>
</evidence>
<reference evidence="1 2" key="2">
    <citation type="submission" date="2005-09" db="EMBL/GenBank/DDBJ databases">
        <authorList>
            <person name="Mural R.J."/>
            <person name="Li P.W."/>
            <person name="Adams M.D."/>
            <person name="Amanatides P.G."/>
            <person name="Baden-Tillson H."/>
            <person name="Barnstead M."/>
            <person name="Chin S.H."/>
            <person name="Dew I."/>
            <person name="Evans C.A."/>
            <person name="Ferriera S."/>
            <person name="Flanigan M."/>
            <person name="Fosler C."/>
            <person name="Glodek A."/>
            <person name="Gu Z."/>
            <person name="Holt R.A."/>
            <person name="Jennings D."/>
            <person name="Kraft C.L."/>
            <person name="Lu F."/>
            <person name="Nguyen T."/>
            <person name="Nusskern D.R."/>
            <person name="Pfannkoch C.M."/>
            <person name="Sitter C."/>
            <person name="Sutton G.G."/>
            <person name="Venter J.C."/>
            <person name="Wang Z."/>
            <person name="Woodage T."/>
            <person name="Zheng X.H."/>
            <person name="Zhong F."/>
        </authorList>
    </citation>
    <scope>NUCLEOTIDE SEQUENCE [LARGE SCALE GENOMIC DNA]</scope>
    <source>
        <strain evidence="1">BN</strain>
        <strain evidence="2">BN, Sprague-Dawley</strain>
    </source>
</reference>
<dbReference type="AlphaFoldDB" id="A6IVS1"/>
<proteinExistence type="predicted"/>
<sequence>MCDEHCYPCFKTSSKPKVSLVLCANTFPEAVMAVFPLLKRAMHTTLTSEFPAADTTRHNHNLCIFVIDLLVLC</sequence>
<organism evidence="1 2">
    <name type="scientific">Rattus norvegicus</name>
    <name type="common">Rat</name>
    <dbReference type="NCBI Taxonomy" id="10116"/>
    <lineage>
        <taxon>Eukaryota</taxon>
        <taxon>Metazoa</taxon>
        <taxon>Chordata</taxon>
        <taxon>Craniata</taxon>
        <taxon>Vertebrata</taxon>
        <taxon>Euteleostomi</taxon>
        <taxon>Mammalia</taxon>
        <taxon>Eutheria</taxon>
        <taxon>Euarchontoglires</taxon>
        <taxon>Glires</taxon>
        <taxon>Rodentia</taxon>
        <taxon>Myomorpha</taxon>
        <taxon>Muroidea</taxon>
        <taxon>Muridae</taxon>
        <taxon>Murinae</taxon>
        <taxon>Rattus</taxon>
    </lineage>
</organism>
<dbReference type="Proteomes" id="UP000234681">
    <property type="component" value="Chromosome 16"/>
</dbReference>
<reference evidence="1" key="1">
    <citation type="journal article" date="2005" name="Genome Res.">
        <title>Gene and alternative splicing annotation with AIR.</title>
        <authorList>
            <person name="Florea L."/>
            <person name="Di Francesco V."/>
            <person name="Miller J."/>
            <person name="Turner R."/>
            <person name="Yao A."/>
            <person name="Harris M."/>
            <person name="Walenz B."/>
            <person name="Mobarry C."/>
            <person name="Merkulov G.V."/>
            <person name="Charlab R."/>
            <person name="Dew I."/>
            <person name="Deng Z."/>
            <person name="Istrail S."/>
            <person name="Li P."/>
            <person name="Sutton G."/>
        </authorList>
    </citation>
    <scope>NUCLEOTIDE SEQUENCE</scope>
    <source>
        <strain evidence="1">BN</strain>
    </source>
</reference>
<dbReference type="EMBL" id="CH473970">
    <property type="protein sequence ID" value="EDM09151.1"/>
    <property type="molecule type" value="Genomic_DNA"/>
</dbReference>
<dbReference type="EMBL" id="CH473970">
    <property type="protein sequence ID" value="EDM09156.1"/>
    <property type="molecule type" value="Genomic_DNA"/>
</dbReference>
<protein>
    <submittedName>
        <fullName evidence="1">Similar to RNA binding protein gene with multiple splicing (Predicted), isoform CRA_b</fullName>
    </submittedName>
</protein>
<evidence type="ECO:0000313" key="1">
    <source>
        <dbReference type="EMBL" id="EDM09151.1"/>
    </source>
</evidence>
<gene>
    <name evidence="1" type="primary">RGD1561067_predicted</name>
    <name evidence="1" type="ORF">rCG_43025</name>
</gene>